<dbReference type="Proteomes" id="UP001293593">
    <property type="component" value="Unassembled WGS sequence"/>
</dbReference>
<evidence type="ECO:0000256" key="9">
    <source>
        <dbReference type="ARBA" id="ARBA00023136"/>
    </source>
</evidence>
<evidence type="ECO:0000256" key="5">
    <source>
        <dbReference type="ARBA" id="ARBA00022692"/>
    </source>
</evidence>
<evidence type="ECO:0000256" key="4">
    <source>
        <dbReference type="ARBA" id="ARBA00022679"/>
    </source>
</evidence>
<dbReference type="AlphaFoldDB" id="A0AAE1MCK6"/>
<keyword evidence="6" id="KW-0735">Signal-anchor</keyword>
<keyword evidence="4" id="KW-0808">Transferase</keyword>
<evidence type="ECO:0008006" key="14">
    <source>
        <dbReference type="Google" id="ProtNLM"/>
    </source>
</evidence>
<accession>A0AAE1MCK6</accession>
<organism evidence="12 13">
    <name type="scientific">Acacia crassicarpa</name>
    <name type="common">northern wattle</name>
    <dbReference type="NCBI Taxonomy" id="499986"/>
    <lineage>
        <taxon>Eukaryota</taxon>
        <taxon>Viridiplantae</taxon>
        <taxon>Streptophyta</taxon>
        <taxon>Embryophyta</taxon>
        <taxon>Tracheophyta</taxon>
        <taxon>Spermatophyta</taxon>
        <taxon>Magnoliopsida</taxon>
        <taxon>eudicotyledons</taxon>
        <taxon>Gunneridae</taxon>
        <taxon>Pentapetalae</taxon>
        <taxon>rosids</taxon>
        <taxon>fabids</taxon>
        <taxon>Fabales</taxon>
        <taxon>Fabaceae</taxon>
        <taxon>Caesalpinioideae</taxon>
        <taxon>mimosoid clade</taxon>
        <taxon>Acacieae</taxon>
        <taxon>Acacia</taxon>
    </lineage>
</organism>
<sequence length="437" mass="51067">MARFNSRNNSSIWFSDGCVFLGGVLAAVFVVWGFSSFIAAFPTKNPNSQSVTTKLESLKRPDSALICAACTHGADLRHDCPEKTFYDDPEMGYTLSKPMNNWDNKRKEWLLRHPPFIPGAETRILIVTGSQPGPCQNPIGDHLLLRFFKNKVDYCRIHGYNIFYNNVLFHKKMDTYWSKYPMVKAAMMAHPEAEWIWWIDSDAMFTDMDFKLPLHRYNNHNLIVHGWRRLVEEGKSSMALNAGVFLIRNCQWSLDFMDKWASMGPQSPDYKKWGQIQKKLFKDKNFLESDDQVGLAYLISEEKAKWGNKIYLETEYEFSGYWKNLVDTYENITERYSEVERGEKRLRKRHAEMVRESYSEMREKYVKKSWRRPFITHFTGCQPCNGNHNPKYSGDDCWNGMEKALNFADNQVLRNYGYVHPNLLDSSVSPIPFDYPA</sequence>
<name>A0AAE1MCK6_9FABA</name>
<dbReference type="GO" id="GO:0008378">
    <property type="term" value="F:galactosyltransferase activity"/>
    <property type="evidence" value="ECO:0007669"/>
    <property type="project" value="TreeGrafter"/>
</dbReference>
<proteinExistence type="inferred from homology"/>
<dbReference type="PANTHER" id="PTHR31311">
    <property type="entry name" value="XYLOGLUCAN 6-XYLOSYLTRANSFERASE 5-RELATED-RELATED"/>
    <property type="match status" value="1"/>
</dbReference>
<keyword evidence="13" id="KW-1185">Reference proteome</keyword>
<dbReference type="GO" id="GO:0005802">
    <property type="term" value="C:trans-Golgi network"/>
    <property type="evidence" value="ECO:0007669"/>
    <property type="project" value="TreeGrafter"/>
</dbReference>
<evidence type="ECO:0000256" key="3">
    <source>
        <dbReference type="ARBA" id="ARBA00022676"/>
    </source>
</evidence>
<evidence type="ECO:0000256" key="8">
    <source>
        <dbReference type="ARBA" id="ARBA00023034"/>
    </source>
</evidence>
<evidence type="ECO:0000256" key="11">
    <source>
        <dbReference type="SAM" id="Phobius"/>
    </source>
</evidence>
<comment type="caution">
    <text evidence="12">The sequence shown here is derived from an EMBL/GenBank/DDBJ whole genome shotgun (WGS) entry which is preliminary data.</text>
</comment>
<protein>
    <recommendedName>
        <fullName evidence="14">Galactomannan galactosyltransferase</fullName>
    </recommendedName>
</protein>
<dbReference type="GO" id="GO:0005768">
    <property type="term" value="C:endosome"/>
    <property type="evidence" value="ECO:0007669"/>
    <property type="project" value="TreeGrafter"/>
</dbReference>
<evidence type="ECO:0000256" key="1">
    <source>
        <dbReference type="ARBA" id="ARBA00004323"/>
    </source>
</evidence>
<dbReference type="PANTHER" id="PTHR31311:SF3">
    <property type="entry name" value="GLYCOSYLTRANSFERASE 7-RELATED"/>
    <property type="match status" value="1"/>
</dbReference>
<keyword evidence="5 11" id="KW-0812">Transmembrane</keyword>
<evidence type="ECO:0000256" key="2">
    <source>
        <dbReference type="ARBA" id="ARBA00005664"/>
    </source>
</evidence>
<keyword evidence="3" id="KW-0328">Glycosyltransferase</keyword>
<evidence type="ECO:0000313" key="12">
    <source>
        <dbReference type="EMBL" id="KAK4260199.1"/>
    </source>
</evidence>
<gene>
    <name evidence="12" type="ORF">QN277_003345</name>
</gene>
<keyword evidence="7 11" id="KW-1133">Transmembrane helix</keyword>
<dbReference type="FunFam" id="3.90.550.10:FF:000127">
    <property type="entry name" value="Probable glycosyltransferase 7"/>
    <property type="match status" value="1"/>
</dbReference>
<keyword evidence="9 11" id="KW-0472">Membrane</keyword>
<comment type="similarity">
    <text evidence="2">Belongs to the glycosyltransferase 34 family.</text>
</comment>
<evidence type="ECO:0000313" key="13">
    <source>
        <dbReference type="Proteomes" id="UP001293593"/>
    </source>
</evidence>
<dbReference type="InterPro" id="IPR029044">
    <property type="entry name" value="Nucleotide-diphossugar_trans"/>
</dbReference>
<evidence type="ECO:0000256" key="7">
    <source>
        <dbReference type="ARBA" id="ARBA00022989"/>
    </source>
</evidence>
<dbReference type="GO" id="GO:0000139">
    <property type="term" value="C:Golgi membrane"/>
    <property type="evidence" value="ECO:0007669"/>
    <property type="project" value="UniProtKB-SubCell"/>
</dbReference>
<keyword evidence="8" id="KW-0333">Golgi apparatus</keyword>
<dbReference type="InterPro" id="IPR008630">
    <property type="entry name" value="Glyco_trans_34"/>
</dbReference>
<feature type="transmembrane region" description="Helical" evidence="11">
    <location>
        <begin position="12"/>
        <end position="41"/>
    </location>
</feature>
<dbReference type="Gene3D" id="3.90.550.10">
    <property type="entry name" value="Spore Coat Polysaccharide Biosynthesis Protein SpsA, Chain A"/>
    <property type="match status" value="1"/>
</dbReference>
<evidence type="ECO:0000256" key="6">
    <source>
        <dbReference type="ARBA" id="ARBA00022968"/>
    </source>
</evidence>
<keyword evidence="10" id="KW-0325">Glycoprotein</keyword>
<dbReference type="EMBL" id="JAWXYG010000010">
    <property type="protein sequence ID" value="KAK4260199.1"/>
    <property type="molecule type" value="Genomic_DNA"/>
</dbReference>
<reference evidence="12" key="1">
    <citation type="submission" date="2023-10" db="EMBL/GenBank/DDBJ databases">
        <title>Chromosome-level genome of the transformable northern wattle, Acacia crassicarpa.</title>
        <authorList>
            <person name="Massaro I."/>
            <person name="Sinha N.R."/>
            <person name="Poethig S."/>
            <person name="Leichty A.R."/>
        </authorList>
    </citation>
    <scope>NUCLEOTIDE SEQUENCE</scope>
    <source>
        <strain evidence="12">Acra3RX</strain>
        <tissue evidence="12">Leaf</tissue>
    </source>
</reference>
<evidence type="ECO:0000256" key="10">
    <source>
        <dbReference type="ARBA" id="ARBA00023180"/>
    </source>
</evidence>
<comment type="subcellular location">
    <subcellularLocation>
        <location evidence="1">Golgi apparatus membrane</location>
        <topology evidence="1">Single-pass type II membrane protein</topology>
    </subcellularLocation>
</comment>
<dbReference type="Pfam" id="PF05637">
    <property type="entry name" value="Glyco_transf_34"/>
    <property type="match status" value="1"/>
</dbReference>